<sequence>MYPTGLKTTLEYHIGESEVHITVPAMAKTAPFFVSTIAFYVILMFIQRTQANPMQRLFQRRLGLKEPSPAYHEFAGETTAVNQEDPTSESPALSREMVQAVVGAATGDENCLLRTACYAGTYARTLSGKEIVFMMLERFVPPAWQRSYSALRSSAMFKEDCAKIHKCVS</sequence>
<keyword evidence="3" id="KW-1185">Reference proteome</keyword>
<keyword evidence="1" id="KW-0472">Membrane</keyword>
<evidence type="ECO:0000313" key="2">
    <source>
        <dbReference type="EMBL" id="KAK2703077.1"/>
    </source>
</evidence>
<keyword evidence="1" id="KW-1133">Transmembrane helix</keyword>
<evidence type="ECO:0000313" key="3">
    <source>
        <dbReference type="Proteomes" id="UP001187531"/>
    </source>
</evidence>
<dbReference type="EMBL" id="JAVRJZ010000119">
    <property type="protein sequence ID" value="KAK2703077.1"/>
    <property type="molecule type" value="Genomic_DNA"/>
</dbReference>
<comment type="caution">
    <text evidence="2">The sequence shown here is derived from an EMBL/GenBank/DDBJ whole genome shotgun (WGS) entry which is preliminary data.</text>
</comment>
<dbReference type="AlphaFoldDB" id="A0AA88KU16"/>
<dbReference type="Proteomes" id="UP001187531">
    <property type="component" value="Unassembled WGS sequence"/>
</dbReference>
<feature type="transmembrane region" description="Helical" evidence="1">
    <location>
        <begin position="29"/>
        <end position="46"/>
    </location>
</feature>
<organism evidence="2 3">
    <name type="scientific">Artemia franciscana</name>
    <name type="common">Brine shrimp</name>
    <name type="synonym">Artemia sanfranciscana</name>
    <dbReference type="NCBI Taxonomy" id="6661"/>
    <lineage>
        <taxon>Eukaryota</taxon>
        <taxon>Metazoa</taxon>
        <taxon>Ecdysozoa</taxon>
        <taxon>Arthropoda</taxon>
        <taxon>Crustacea</taxon>
        <taxon>Branchiopoda</taxon>
        <taxon>Anostraca</taxon>
        <taxon>Artemiidae</taxon>
        <taxon>Artemia</taxon>
    </lineage>
</organism>
<accession>A0AA88KU16</accession>
<evidence type="ECO:0000256" key="1">
    <source>
        <dbReference type="SAM" id="Phobius"/>
    </source>
</evidence>
<protein>
    <submittedName>
        <fullName evidence="2">Uncharacterized protein</fullName>
    </submittedName>
</protein>
<proteinExistence type="predicted"/>
<name>A0AA88KU16_ARTSF</name>
<reference evidence="2" key="1">
    <citation type="submission" date="2023-07" db="EMBL/GenBank/DDBJ databases">
        <title>Chromosome-level genome assembly of Artemia franciscana.</title>
        <authorList>
            <person name="Jo E."/>
        </authorList>
    </citation>
    <scope>NUCLEOTIDE SEQUENCE</scope>
    <source>
        <tissue evidence="2">Whole body</tissue>
    </source>
</reference>
<keyword evidence="1" id="KW-0812">Transmembrane</keyword>
<gene>
    <name evidence="2" type="ORF">QYM36_018364</name>
</gene>